<dbReference type="Pfam" id="PF13790">
    <property type="entry name" value="SR1P"/>
    <property type="match status" value="1"/>
</dbReference>
<dbReference type="RefSeq" id="WP_138123455.1">
    <property type="nucleotide sequence ID" value="NZ_SWLG01000002.1"/>
</dbReference>
<proteinExistence type="predicted"/>
<protein>
    <submittedName>
        <fullName evidence="1">GapA-binding peptide SR1P</fullName>
    </submittedName>
</protein>
<gene>
    <name evidence="1" type="ORF">FCL54_03980</name>
</gene>
<name>A0A5R9F827_9BACL</name>
<keyword evidence="2" id="KW-1185">Reference proteome</keyword>
<sequence length="35" mass="3951">MQIIVCQKCDKTDSYIPGNKVSVHYSVCKTCKTTK</sequence>
<dbReference type="EMBL" id="SWLG01000002">
    <property type="protein sequence ID" value="TLS38669.1"/>
    <property type="molecule type" value="Genomic_DNA"/>
</dbReference>
<evidence type="ECO:0000313" key="2">
    <source>
        <dbReference type="Proteomes" id="UP000308230"/>
    </source>
</evidence>
<accession>A0A5R9F827</accession>
<comment type="caution">
    <text evidence="1">The sequence shown here is derived from an EMBL/GenBank/DDBJ whole genome shotgun (WGS) entry which is preliminary data.</text>
</comment>
<dbReference type="Proteomes" id="UP000308230">
    <property type="component" value="Unassembled WGS sequence"/>
</dbReference>
<reference evidence="1 2" key="1">
    <citation type="submission" date="2019-04" db="EMBL/GenBank/DDBJ databases">
        <title>Bacillus caeni sp. nov., a bacterium isolated from mangrove sediment.</title>
        <authorList>
            <person name="Huang H."/>
            <person name="Mo K."/>
            <person name="Hu Y."/>
        </authorList>
    </citation>
    <scope>NUCLEOTIDE SEQUENCE [LARGE SCALE GENOMIC DNA]</scope>
    <source>
        <strain evidence="1 2">HB172195</strain>
    </source>
</reference>
<evidence type="ECO:0000313" key="1">
    <source>
        <dbReference type="EMBL" id="TLS38669.1"/>
    </source>
</evidence>
<dbReference type="InterPro" id="IPR025236">
    <property type="entry name" value="SR1P"/>
</dbReference>
<organism evidence="1 2">
    <name type="scientific">Exobacillus caeni</name>
    <dbReference type="NCBI Taxonomy" id="2574798"/>
    <lineage>
        <taxon>Bacteria</taxon>
        <taxon>Bacillati</taxon>
        <taxon>Bacillota</taxon>
        <taxon>Bacilli</taxon>
        <taxon>Bacillales</taxon>
        <taxon>Guptibacillaceae</taxon>
        <taxon>Exobacillus</taxon>
    </lineage>
</organism>
<dbReference type="OrthoDB" id="2971595at2"/>
<dbReference type="AlphaFoldDB" id="A0A5R9F827"/>